<protein>
    <recommendedName>
        <fullName evidence="1">Dipeptidase</fullName>
        <ecNumber evidence="1">3.4.13.19</ecNumber>
    </recommendedName>
</protein>
<keyword evidence="1" id="KW-0479">Metal-binding</keyword>
<dbReference type="GO" id="GO:0006508">
    <property type="term" value="P:proteolysis"/>
    <property type="evidence" value="ECO:0007669"/>
    <property type="project" value="UniProtKB-KW"/>
</dbReference>
<keyword evidence="1" id="KW-0378">Hydrolase</keyword>
<dbReference type="CDD" id="cd01301">
    <property type="entry name" value="rDP_like"/>
    <property type="match status" value="1"/>
</dbReference>
<comment type="subunit">
    <text evidence="1">Homodimer; disulfide-linked.</text>
</comment>
<dbReference type="PROSITE" id="PS51365">
    <property type="entry name" value="RENAL_DIPEPTIDASE_2"/>
    <property type="match status" value="1"/>
</dbReference>
<dbReference type="EMBL" id="CAJVCH010543730">
    <property type="protein sequence ID" value="CAG7827477.1"/>
    <property type="molecule type" value="Genomic_DNA"/>
</dbReference>
<dbReference type="InterPro" id="IPR008257">
    <property type="entry name" value="Pept_M19"/>
</dbReference>
<accession>A0A8J2L217</accession>
<comment type="catalytic activity">
    <reaction evidence="1">
        <text>an L-aminoacyl-L-amino acid + H2O = 2 an L-alpha-amino acid</text>
        <dbReference type="Rhea" id="RHEA:48940"/>
        <dbReference type="ChEBI" id="CHEBI:15377"/>
        <dbReference type="ChEBI" id="CHEBI:59869"/>
        <dbReference type="ChEBI" id="CHEBI:77460"/>
        <dbReference type="EC" id="3.4.13.19"/>
    </reaction>
</comment>
<feature type="transmembrane region" description="Helical" evidence="2">
    <location>
        <begin position="12"/>
        <end position="37"/>
    </location>
</feature>
<keyword evidence="1" id="KW-0336">GPI-anchor</keyword>
<name>A0A8J2L217_9HEXA</name>
<dbReference type="AlphaFoldDB" id="A0A8J2L217"/>
<dbReference type="GO" id="GO:0098552">
    <property type="term" value="C:side of membrane"/>
    <property type="evidence" value="ECO:0007669"/>
    <property type="project" value="UniProtKB-KW"/>
</dbReference>
<comment type="cofactor">
    <cofactor evidence="1">
        <name>Zn(2+)</name>
        <dbReference type="ChEBI" id="CHEBI:29105"/>
    </cofactor>
</comment>
<sequence>MDFSVSSKRTKIIKVVIIIFGVLLLFVIICLALYISLRGSLPPLERAKKILAEAPLIDGHNGFPMSIRVLAENNLHRFNLSRNLSQDHYGFFGHRVDTDIPRLREGKVGAQIWSAYADCVSQHKDAVVITLEQIDVIKRMIDTYSDDLELVTESEGILKAVEKGKIGSLISIGGGHSIQYSLAVLRTFYTLGARIMDLTTLCSTPWAQYYNIESYNKSAKLDFNQGLSSFGEEVIREMNRLGMIIDVSHTSLATMKDAIQLSQAPVIFSRSAAKYICDIDINVPDDVLRLIRQKEGLIMISLFPDYIKCRPNSGTTIEDVIKQLDHLRSRATVNSIGIGSSFGDMDEHVEGLSDVSKFPLLFEALIKSGNWTDEDLEKLAGKNFLRVFRAVEDLKEELESKGTKPYQAWIKKSELKKFTNTSCSGTGLQR</sequence>
<comment type="subcellular location">
    <subcellularLocation>
        <location evidence="1">Membrane</location>
        <topology evidence="1">Lipid-anchor</topology>
        <topology evidence="1">GPI-anchor</topology>
    </subcellularLocation>
</comment>
<dbReference type="Proteomes" id="UP000708208">
    <property type="component" value="Unassembled WGS sequence"/>
</dbReference>
<keyword evidence="2" id="KW-0472">Membrane</keyword>
<gene>
    <name evidence="3" type="ORF">AFUS01_LOCUS37465</name>
</gene>
<reference evidence="3" key="1">
    <citation type="submission" date="2021-06" db="EMBL/GenBank/DDBJ databases">
        <authorList>
            <person name="Hodson N. C."/>
            <person name="Mongue J. A."/>
            <person name="Jaron S. K."/>
        </authorList>
    </citation>
    <scope>NUCLEOTIDE SEQUENCE</scope>
</reference>
<keyword evidence="1" id="KW-0645">Protease</keyword>
<comment type="similarity">
    <text evidence="1">Belongs to the metallo-dependent hydrolases superfamily. Peptidase M19 family.</text>
</comment>
<proteinExistence type="inferred from homology"/>
<keyword evidence="1" id="KW-0449">Lipoprotein</keyword>
<evidence type="ECO:0000313" key="4">
    <source>
        <dbReference type="Proteomes" id="UP000708208"/>
    </source>
</evidence>
<comment type="caution">
    <text evidence="3">The sequence shown here is derived from an EMBL/GenBank/DDBJ whole genome shotgun (WGS) entry which is preliminary data.</text>
</comment>
<keyword evidence="2" id="KW-1133">Transmembrane helix</keyword>
<dbReference type="OrthoDB" id="445695at2759"/>
<organism evidence="3 4">
    <name type="scientific">Allacma fusca</name>
    <dbReference type="NCBI Taxonomy" id="39272"/>
    <lineage>
        <taxon>Eukaryota</taxon>
        <taxon>Metazoa</taxon>
        <taxon>Ecdysozoa</taxon>
        <taxon>Arthropoda</taxon>
        <taxon>Hexapoda</taxon>
        <taxon>Collembola</taxon>
        <taxon>Symphypleona</taxon>
        <taxon>Sminthuridae</taxon>
        <taxon>Allacma</taxon>
    </lineage>
</organism>
<dbReference type="Pfam" id="PF01244">
    <property type="entry name" value="Peptidase_M19"/>
    <property type="match status" value="1"/>
</dbReference>
<evidence type="ECO:0000313" key="3">
    <source>
        <dbReference type="EMBL" id="CAG7827477.1"/>
    </source>
</evidence>
<dbReference type="GO" id="GO:0046872">
    <property type="term" value="F:metal ion binding"/>
    <property type="evidence" value="ECO:0007669"/>
    <property type="project" value="UniProtKB-UniRule"/>
</dbReference>
<keyword evidence="1" id="KW-0325">Glycoprotein</keyword>
<dbReference type="PANTHER" id="PTHR10443:SF12">
    <property type="entry name" value="DIPEPTIDASE"/>
    <property type="match status" value="1"/>
</dbReference>
<keyword evidence="1" id="KW-0224">Dipeptidase</keyword>
<evidence type="ECO:0000256" key="2">
    <source>
        <dbReference type="SAM" id="Phobius"/>
    </source>
</evidence>
<keyword evidence="1" id="KW-0862">Zinc</keyword>
<dbReference type="GO" id="GO:0070573">
    <property type="term" value="F:metallodipeptidase activity"/>
    <property type="evidence" value="ECO:0007669"/>
    <property type="project" value="InterPro"/>
</dbReference>
<dbReference type="EC" id="3.4.13.19" evidence="1"/>
<keyword evidence="1" id="KW-1015">Disulfide bond</keyword>
<dbReference type="PANTHER" id="PTHR10443">
    <property type="entry name" value="MICROSOMAL DIPEPTIDASE"/>
    <property type="match status" value="1"/>
</dbReference>
<keyword evidence="1" id="KW-0482">Metalloprotease</keyword>
<evidence type="ECO:0000256" key="1">
    <source>
        <dbReference type="RuleBase" id="RU341113"/>
    </source>
</evidence>
<keyword evidence="4" id="KW-1185">Reference proteome</keyword>
<keyword evidence="2" id="KW-0812">Transmembrane</keyword>